<dbReference type="AlphaFoldDB" id="A0AAV8RDV1"/>
<proteinExistence type="inferred from homology"/>
<evidence type="ECO:0000256" key="8">
    <source>
        <dbReference type="ARBA" id="ARBA00022777"/>
    </source>
</evidence>
<evidence type="ECO:0000256" key="12">
    <source>
        <dbReference type="ARBA" id="ARBA00063228"/>
    </source>
</evidence>
<dbReference type="PROSITE" id="PS00107">
    <property type="entry name" value="PROTEIN_KINASE_ATP"/>
    <property type="match status" value="1"/>
</dbReference>
<evidence type="ECO:0000256" key="2">
    <source>
        <dbReference type="ARBA" id="ARBA00012513"/>
    </source>
</evidence>
<protein>
    <recommendedName>
        <fullName evidence="2">non-specific serine/threonine protein kinase</fullName>
        <ecNumber evidence="2">2.7.11.1</ecNumber>
    </recommendedName>
</protein>
<gene>
    <name evidence="17" type="ORF">OPV22_009669</name>
</gene>
<dbReference type="Pfam" id="PF07714">
    <property type="entry name" value="PK_Tyr_Ser-Thr"/>
    <property type="match status" value="1"/>
</dbReference>
<accession>A0AAV8RDV1</accession>
<evidence type="ECO:0000313" key="17">
    <source>
        <dbReference type="EMBL" id="KAJ8499117.1"/>
    </source>
</evidence>
<feature type="domain" description="Protein kinase" evidence="16">
    <location>
        <begin position="146"/>
        <end position="431"/>
    </location>
</feature>
<evidence type="ECO:0000313" key="18">
    <source>
        <dbReference type="Proteomes" id="UP001222027"/>
    </source>
</evidence>
<name>A0AAV8RDV1_ENSVE</name>
<dbReference type="EC" id="2.7.11.1" evidence="2"/>
<evidence type="ECO:0000256" key="10">
    <source>
        <dbReference type="ARBA" id="ARBA00047899"/>
    </source>
</evidence>
<dbReference type="InterPro" id="IPR008271">
    <property type="entry name" value="Ser/Thr_kinase_AS"/>
</dbReference>
<evidence type="ECO:0000259" key="16">
    <source>
        <dbReference type="PROSITE" id="PS50011"/>
    </source>
</evidence>
<keyword evidence="9 13" id="KW-0067">ATP-binding</keyword>
<comment type="caution">
    <text evidence="17">The sequence shown here is derived from an EMBL/GenBank/DDBJ whole genome shotgun (WGS) entry which is preliminary data.</text>
</comment>
<dbReference type="InterPro" id="IPR011009">
    <property type="entry name" value="Kinase-like_dom_sf"/>
</dbReference>
<organism evidence="17 18">
    <name type="scientific">Ensete ventricosum</name>
    <name type="common">Abyssinian banana</name>
    <name type="synonym">Musa ensete</name>
    <dbReference type="NCBI Taxonomy" id="4639"/>
    <lineage>
        <taxon>Eukaryota</taxon>
        <taxon>Viridiplantae</taxon>
        <taxon>Streptophyta</taxon>
        <taxon>Embryophyta</taxon>
        <taxon>Tracheophyta</taxon>
        <taxon>Spermatophyta</taxon>
        <taxon>Magnoliopsida</taxon>
        <taxon>Liliopsida</taxon>
        <taxon>Zingiberales</taxon>
        <taxon>Musaceae</taxon>
        <taxon>Ensete</taxon>
    </lineage>
</organism>
<feature type="compositionally biased region" description="Polar residues" evidence="15">
    <location>
        <begin position="53"/>
        <end position="63"/>
    </location>
</feature>
<dbReference type="GO" id="GO:0005524">
    <property type="term" value="F:ATP binding"/>
    <property type="evidence" value="ECO:0007669"/>
    <property type="project" value="UniProtKB-UniRule"/>
</dbReference>
<comment type="similarity">
    <text evidence="14">Belongs to the protein kinase superfamily.</text>
</comment>
<keyword evidence="5" id="KW-0597">Phosphoprotein</keyword>
<feature type="region of interest" description="Disordered" evidence="15">
    <location>
        <begin position="40"/>
        <end position="63"/>
    </location>
</feature>
<dbReference type="InterPro" id="IPR046958">
    <property type="entry name" value="RBK1/2/STUNTED"/>
</dbReference>
<evidence type="ECO:0000256" key="11">
    <source>
        <dbReference type="ARBA" id="ARBA00048679"/>
    </source>
</evidence>
<keyword evidence="8" id="KW-0418">Kinase</keyword>
<comment type="subcellular location">
    <subcellularLocation>
        <location evidence="1">Cytoplasm</location>
    </subcellularLocation>
</comment>
<dbReference type="PANTHER" id="PTHR47987:SF13">
    <property type="entry name" value="RECEPTOR-LIKE CYTOSOLIC SERINE_THREONINE-PROTEIN KINASE RBK2"/>
    <property type="match status" value="1"/>
</dbReference>
<keyword evidence="3" id="KW-0963">Cytoplasm</keyword>
<dbReference type="InterPro" id="IPR000719">
    <property type="entry name" value="Prot_kinase_dom"/>
</dbReference>
<evidence type="ECO:0000256" key="6">
    <source>
        <dbReference type="ARBA" id="ARBA00022679"/>
    </source>
</evidence>
<dbReference type="EMBL" id="JAQQAF010000003">
    <property type="protein sequence ID" value="KAJ8499117.1"/>
    <property type="molecule type" value="Genomic_DNA"/>
</dbReference>
<keyword evidence="18" id="KW-1185">Reference proteome</keyword>
<evidence type="ECO:0000256" key="5">
    <source>
        <dbReference type="ARBA" id="ARBA00022553"/>
    </source>
</evidence>
<dbReference type="PANTHER" id="PTHR47987">
    <property type="entry name" value="OS08G0249100 PROTEIN"/>
    <property type="match status" value="1"/>
</dbReference>
<evidence type="ECO:0000256" key="7">
    <source>
        <dbReference type="ARBA" id="ARBA00022741"/>
    </source>
</evidence>
<dbReference type="SUPFAM" id="SSF56112">
    <property type="entry name" value="Protein kinase-like (PK-like)"/>
    <property type="match status" value="1"/>
</dbReference>
<sequence length="464" mass="52921">MVNSQLTSAISPRPYCCDHECPHSLVGSIDLRCFGSDKETGGALEEGRRPSDAETSSKASTSHVETLLSRSNSSLCRGFFRLWKHKSLRRLSSFPPVGFRKWSKKRSNRETHPSRTHSTSTDDFCFFRPTWKNFTISELEKATDNFSPENMIGKGGYADIFRGRLEYGRLVAVKRISRGSKDERTHNFLCEMGVLVHLHHPNIAKLIGVGVEGGMHLVFELSHHGSLENLLHDSKDKLDWEVRYKIAIGAAKGLEYLHERCQRRIIHRDIKVDNILLTEDFEPQICDFGLAKWLPDEVTHHTLSSFEGTFGYVAPEYCMHGVVDEKTDVFAFGILLLELITGRRAVDSSQQSLLMWAKPVLEENNIKDLVDPLLGDSYDCKQLLFAARTAFMCIQHSSVLRPRMSQACVLRILRGEEGRSDTVHVLQKPFIRRTFSEEILDAEEHNSTRYLKDINRHKQIAFDC</sequence>
<dbReference type="Proteomes" id="UP001222027">
    <property type="component" value="Unassembled WGS sequence"/>
</dbReference>
<feature type="compositionally biased region" description="Basic and acidic residues" evidence="15">
    <location>
        <begin position="40"/>
        <end position="52"/>
    </location>
</feature>
<comment type="catalytic activity">
    <reaction evidence="10">
        <text>L-threonyl-[protein] + ATP = O-phospho-L-threonyl-[protein] + ADP + H(+)</text>
        <dbReference type="Rhea" id="RHEA:46608"/>
        <dbReference type="Rhea" id="RHEA-COMP:11060"/>
        <dbReference type="Rhea" id="RHEA-COMP:11605"/>
        <dbReference type="ChEBI" id="CHEBI:15378"/>
        <dbReference type="ChEBI" id="CHEBI:30013"/>
        <dbReference type="ChEBI" id="CHEBI:30616"/>
        <dbReference type="ChEBI" id="CHEBI:61977"/>
        <dbReference type="ChEBI" id="CHEBI:456216"/>
        <dbReference type="EC" id="2.7.11.1"/>
    </reaction>
</comment>
<dbReference type="GO" id="GO:0005737">
    <property type="term" value="C:cytoplasm"/>
    <property type="evidence" value="ECO:0007669"/>
    <property type="project" value="UniProtKB-SubCell"/>
</dbReference>
<comment type="catalytic activity">
    <reaction evidence="11">
        <text>L-seryl-[protein] + ATP = O-phospho-L-seryl-[protein] + ADP + H(+)</text>
        <dbReference type="Rhea" id="RHEA:17989"/>
        <dbReference type="Rhea" id="RHEA-COMP:9863"/>
        <dbReference type="Rhea" id="RHEA-COMP:11604"/>
        <dbReference type="ChEBI" id="CHEBI:15378"/>
        <dbReference type="ChEBI" id="CHEBI:29999"/>
        <dbReference type="ChEBI" id="CHEBI:30616"/>
        <dbReference type="ChEBI" id="CHEBI:83421"/>
        <dbReference type="ChEBI" id="CHEBI:456216"/>
        <dbReference type="EC" id="2.7.11.1"/>
    </reaction>
</comment>
<dbReference type="SMART" id="SM00220">
    <property type="entry name" value="S_TKc"/>
    <property type="match status" value="1"/>
</dbReference>
<dbReference type="Gene3D" id="1.10.510.10">
    <property type="entry name" value="Transferase(Phosphotransferase) domain 1"/>
    <property type="match status" value="1"/>
</dbReference>
<evidence type="ECO:0000256" key="4">
    <source>
        <dbReference type="ARBA" id="ARBA00022527"/>
    </source>
</evidence>
<evidence type="ECO:0000256" key="1">
    <source>
        <dbReference type="ARBA" id="ARBA00004496"/>
    </source>
</evidence>
<comment type="subunit">
    <text evidence="12">Interacts with ARAC5 and ARAC10.</text>
</comment>
<reference evidence="17 18" key="1">
    <citation type="submission" date="2022-12" db="EMBL/GenBank/DDBJ databases">
        <title>Chromosome-scale assembly of the Ensete ventricosum genome.</title>
        <authorList>
            <person name="Dussert Y."/>
            <person name="Stocks J."/>
            <person name="Wendawek A."/>
            <person name="Woldeyes F."/>
            <person name="Nichols R.A."/>
            <person name="Borrell J.S."/>
        </authorList>
    </citation>
    <scope>NUCLEOTIDE SEQUENCE [LARGE SCALE GENOMIC DNA]</scope>
    <source>
        <strain evidence="18">cv. Maze</strain>
        <tissue evidence="17">Seeds</tissue>
    </source>
</reference>
<evidence type="ECO:0000256" key="15">
    <source>
        <dbReference type="SAM" id="MobiDB-lite"/>
    </source>
</evidence>
<evidence type="ECO:0000256" key="14">
    <source>
        <dbReference type="RuleBase" id="RU000304"/>
    </source>
</evidence>
<evidence type="ECO:0000256" key="13">
    <source>
        <dbReference type="PROSITE-ProRule" id="PRU10141"/>
    </source>
</evidence>
<dbReference type="PROSITE" id="PS50011">
    <property type="entry name" value="PROTEIN_KINASE_DOM"/>
    <property type="match status" value="1"/>
</dbReference>
<dbReference type="InterPro" id="IPR017441">
    <property type="entry name" value="Protein_kinase_ATP_BS"/>
</dbReference>
<keyword evidence="7 13" id="KW-0547">Nucleotide-binding</keyword>
<keyword evidence="6" id="KW-0808">Transferase</keyword>
<dbReference type="Gene3D" id="3.30.200.20">
    <property type="entry name" value="Phosphorylase Kinase, domain 1"/>
    <property type="match status" value="1"/>
</dbReference>
<evidence type="ECO:0000256" key="3">
    <source>
        <dbReference type="ARBA" id="ARBA00022490"/>
    </source>
</evidence>
<keyword evidence="4 14" id="KW-0723">Serine/threonine-protein kinase</keyword>
<dbReference type="PROSITE" id="PS00108">
    <property type="entry name" value="PROTEIN_KINASE_ST"/>
    <property type="match status" value="1"/>
</dbReference>
<dbReference type="GO" id="GO:0051020">
    <property type="term" value="F:GTPase binding"/>
    <property type="evidence" value="ECO:0007669"/>
    <property type="project" value="UniProtKB-ARBA"/>
</dbReference>
<feature type="binding site" evidence="13">
    <location>
        <position position="174"/>
    </location>
    <ligand>
        <name>ATP</name>
        <dbReference type="ChEBI" id="CHEBI:30616"/>
    </ligand>
</feature>
<dbReference type="FunFam" id="1.10.510.10:FF:000335">
    <property type="entry name" value="receptor-like cytosolic serine/threonine-protein kinase RBK2"/>
    <property type="match status" value="1"/>
</dbReference>
<dbReference type="InterPro" id="IPR001245">
    <property type="entry name" value="Ser-Thr/Tyr_kinase_cat_dom"/>
</dbReference>
<evidence type="ECO:0000256" key="9">
    <source>
        <dbReference type="ARBA" id="ARBA00022840"/>
    </source>
</evidence>
<dbReference type="GO" id="GO:0004674">
    <property type="term" value="F:protein serine/threonine kinase activity"/>
    <property type="evidence" value="ECO:0007669"/>
    <property type="project" value="UniProtKB-KW"/>
</dbReference>